<feature type="region of interest" description="Disordered" evidence="1">
    <location>
        <begin position="1"/>
        <end position="41"/>
    </location>
</feature>
<dbReference type="KEGG" id="tim:GMBLW1_35210"/>
<dbReference type="RefSeq" id="WP_162660832.1">
    <property type="nucleotide sequence ID" value="NZ_LR593887.1"/>
</dbReference>
<dbReference type="AlphaFoldDB" id="A0A6C2YY04"/>
<keyword evidence="2" id="KW-1133">Transmembrane helix</keyword>
<keyword evidence="2" id="KW-0812">Transmembrane</keyword>
<evidence type="ECO:0000313" key="3">
    <source>
        <dbReference type="EMBL" id="VIP05672.1"/>
    </source>
</evidence>
<evidence type="ECO:0000256" key="1">
    <source>
        <dbReference type="SAM" id="MobiDB-lite"/>
    </source>
</evidence>
<dbReference type="Proteomes" id="UP000464378">
    <property type="component" value="Chromosome"/>
</dbReference>
<reference evidence="3" key="1">
    <citation type="submission" date="2019-04" db="EMBL/GenBank/DDBJ databases">
        <authorList>
            <consortium name="Science for Life Laboratories"/>
        </authorList>
    </citation>
    <scope>NUCLEOTIDE SEQUENCE</scope>
    <source>
        <strain evidence="3">MBLW1</strain>
    </source>
</reference>
<accession>A0A6C2YY04</accession>
<protein>
    <submittedName>
        <fullName evidence="3">Uncharacterized protein</fullName>
    </submittedName>
</protein>
<feature type="transmembrane region" description="Helical" evidence="2">
    <location>
        <begin position="91"/>
        <end position="114"/>
    </location>
</feature>
<dbReference type="EMBL" id="LR593887">
    <property type="protein sequence ID" value="VTS08700.1"/>
    <property type="molecule type" value="Genomic_DNA"/>
</dbReference>
<organism evidence="3">
    <name type="scientific">Tuwongella immobilis</name>
    <dbReference type="NCBI Taxonomy" id="692036"/>
    <lineage>
        <taxon>Bacteria</taxon>
        <taxon>Pseudomonadati</taxon>
        <taxon>Planctomycetota</taxon>
        <taxon>Planctomycetia</taxon>
        <taxon>Gemmatales</taxon>
        <taxon>Gemmataceae</taxon>
        <taxon>Tuwongella</taxon>
    </lineage>
</organism>
<name>A0A6C2YY04_9BACT</name>
<evidence type="ECO:0000313" key="4">
    <source>
        <dbReference type="Proteomes" id="UP000464378"/>
    </source>
</evidence>
<gene>
    <name evidence="3" type="ORF">GMBLW1_35210</name>
</gene>
<feature type="transmembrane region" description="Helical" evidence="2">
    <location>
        <begin position="134"/>
        <end position="157"/>
    </location>
</feature>
<keyword evidence="4" id="KW-1185">Reference proteome</keyword>
<proteinExistence type="predicted"/>
<feature type="transmembrane region" description="Helical" evidence="2">
    <location>
        <begin position="254"/>
        <end position="273"/>
    </location>
</feature>
<keyword evidence="2" id="KW-0472">Membrane</keyword>
<dbReference type="EMBL" id="LR586016">
    <property type="protein sequence ID" value="VIP05672.1"/>
    <property type="molecule type" value="Genomic_DNA"/>
</dbReference>
<dbReference type="InParanoid" id="A0A6C2YY04"/>
<feature type="transmembrane region" description="Helical" evidence="2">
    <location>
        <begin position="61"/>
        <end position="84"/>
    </location>
</feature>
<evidence type="ECO:0000256" key="2">
    <source>
        <dbReference type="SAM" id="Phobius"/>
    </source>
</evidence>
<feature type="transmembrane region" description="Helical" evidence="2">
    <location>
        <begin position="185"/>
        <end position="208"/>
    </location>
</feature>
<sequence length="279" mass="29736">MSTPRDSRARSNAPDGTDWSDVTDDSVPAEKPDDPPPPPAPVWKQALAIGGAIVGAILGKLLGVMLLLPAIVGGVLGGLAYACLSGPRKRMALPFGIFIGDALWMLGAVIYLQSQPQANNPIVSMQLMATQYEGMLLVLAAIPMLIFPHLGVVAGVVGFQSVWLLANTYGFIQLIHLVGTPDVNLPLGALTHMVLRFSGIVSLVMVYLRNRDEEPGFVRLDDADAMSRDPQDVAATADDPWTETPMQRSWEMEYLLIGGVIGVGVGVTMLLTLKGLLPS</sequence>